<dbReference type="InterPro" id="IPR000182">
    <property type="entry name" value="GNAT_dom"/>
</dbReference>
<dbReference type="SUPFAM" id="SSF55729">
    <property type="entry name" value="Acyl-CoA N-acyltransferases (Nat)"/>
    <property type="match status" value="1"/>
</dbReference>
<evidence type="ECO:0000313" key="5">
    <source>
        <dbReference type="EMBL" id="TNY33364.1"/>
    </source>
</evidence>
<dbReference type="Proteomes" id="UP000314011">
    <property type="component" value="Unassembled WGS sequence"/>
</dbReference>
<evidence type="ECO:0000256" key="2">
    <source>
        <dbReference type="ARBA" id="ARBA00023315"/>
    </source>
</evidence>
<feature type="compositionally biased region" description="Low complexity" evidence="3">
    <location>
        <begin position="164"/>
        <end position="174"/>
    </location>
</feature>
<reference evidence="5 6" key="1">
    <citation type="submission" date="2019-06" db="EMBL/GenBank/DDBJ databases">
        <title>Genome of new Rhodobacteraceae sp. SM1903.</title>
        <authorList>
            <person name="Ren X."/>
        </authorList>
    </citation>
    <scope>NUCLEOTIDE SEQUENCE [LARGE SCALE GENOMIC DNA]</scope>
    <source>
        <strain evidence="5 6">SM1903</strain>
    </source>
</reference>
<dbReference type="PANTHER" id="PTHR43877">
    <property type="entry name" value="AMINOALKYLPHOSPHONATE N-ACETYLTRANSFERASE-RELATED-RELATED"/>
    <property type="match status" value="1"/>
</dbReference>
<evidence type="ECO:0000256" key="3">
    <source>
        <dbReference type="SAM" id="MobiDB-lite"/>
    </source>
</evidence>
<gene>
    <name evidence="5" type="ORF">FHY64_08850</name>
</gene>
<dbReference type="InterPro" id="IPR050832">
    <property type="entry name" value="Bact_Acetyltransf"/>
</dbReference>
<dbReference type="Pfam" id="PF00583">
    <property type="entry name" value="Acetyltransf_1"/>
    <property type="match status" value="1"/>
</dbReference>
<keyword evidence="2" id="KW-0012">Acyltransferase</keyword>
<dbReference type="AlphaFoldDB" id="A0A5C5GGM3"/>
<dbReference type="EMBL" id="VFFF01000001">
    <property type="protein sequence ID" value="TNY33364.1"/>
    <property type="molecule type" value="Genomic_DNA"/>
</dbReference>
<dbReference type="OrthoDB" id="7871902at2"/>
<organism evidence="5 6">
    <name type="scientific">Pelagovum pacificum</name>
    <dbReference type="NCBI Taxonomy" id="2588711"/>
    <lineage>
        <taxon>Bacteria</taxon>
        <taxon>Pseudomonadati</taxon>
        <taxon>Pseudomonadota</taxon>
        <taxon>Alphaproteobacteria</taxon>
        <taxon>Rhodobacterales</taxon>
        <taxon>Paracoccaceae</taxon>
        <taxon>Pelagovum</taxon>
    </lineage>
</organism>
<dbReference type="GO" id="GO:0016747">
    <property type="term" value="F:acyltransferase activity, transferring groups other than amino-acyl groups"/>
    <property type="evidence" value="ECO:0007669"/>
    <property type="project" value="InterPro"/>
</dbReference>
<name>A0A5C5GGM3_9RHOB</name>
<dbReference type="RefSeq" id="WP_140195642.1">
    <property type="nucleotide sequence ID" value="NZ_CP065915.1"/>
</dbReference>
<dbReference type="PANTHER" id="PTHR43877:SF2">
    <property type="entry name" value="AMINOALKYLPHOSPHONATE N-ACETYLTRANSFERASE-RELATED"/>
    <property type="match status" value="1"/>
</dbReference>
<comment type="caution">
    <text evidence="5">The sequence shown here is derived from an EMBL/GenBank/DDBJ whole genome shotgun (WGS) entry which is preliminary data.</text>
</comment>
<sequence length="174" mass="19058">MTDLDVRPNHARDLAPLARLLFDEADLALVNPNAKHPFDPLEWQERWLNEADDESFYLVDPDGREVGFFALRVGVGPEIRHLTYVFVAEEARGGAGAQLAGLAEDAARGLGARAISLKVEIDNEPAYALYVSAGYEELSRSGDMATMQLELDPADAPPEPEPELPVLLQQPPPD</sequence>
<proteinExistence type="predicted"/>
<dbReference type="PROSITE" id="PS51186">
    <property type="entry name" value="GNAT"/>
    <property type="match status" value="1"/>
</dbReference>
<evidence type="ECO:0000313" key="6">
    <source>
        <dbReference type="Proteomes" id="UP000314011"/>
    </source>
</evidence>
<keyword evidence="1 5" id="KW-0808">Transferase</keyword>
<evidence type="ECO:0000259" key="4">
    <source>
        <dbReference type="PROSITE" id="PS51186"/>
    </source>
</evidence>
<evidence type="ECO:0000256" key="1">
    <source>
        <dbReference type="ARBA" id="ARBA00022679"/>
    </source>
</evidence>
<dbReference type="Gene3D" id="3.40.630.30">
    <property type="match status" value="1"/>
</dbReference>
<accession>A0A5C5GGM3</accession>
<feature type="domain" description="N-acetyltransferase" evidence="4">
    <location>
        <begin position="4"/>
        <end position="152"/>
    </location>
</feature>
<protein>
    <submittedName>
        <fullName evidence="5">GNAT family N-acetyltransferase</fullName>
    </submittedName>
</protein>
<keyword evidence="6" id="KW-1185">Reference proteome</keyword>
<feature type="region of interest" description="Disordered" evidence="3">
    <location>
        <begin position="151"/>
        <end position="174"/>
    </location>
</feature>
<dbReference type="InterPro" id="IPR016181">
    <property type="entry name" value="Acyl_CoA_acyltransferase"/>
</dbReference>
<dbReference type="CDD" id="cd04301">
    <property type="entry name" value="NAT_SF"/>
    <property type="match status" value="1"/>
</dbReference>